<sequence>MTSSAKNEMKKAFEAAQKAILAKDTPLAGQHIEDLEALSKIYLRKNAFDKLRDFFGALIFALVIAVFVRQMWFEYYEIPTGSMRPTLKEKDRLVVSKNQFGVNIPLLSKHFLFKPDLVKRGGIVVFSGRDMDIPDVNTMYFFLFPGKKQYIKRLIGKPGDTLYFASGNIYGIDKDGKDISAEIQRETLGKINHIPYIHFEGRAISPKSPVQGIFSPVVIYQMNEPVAKLYVSSNRQIQGEMLPIASDRTSKITKYEDLWGFKNYAMARIIDRKQYLSFNGANLENIKPSDLYLELTHSPSLQNATLERDYYGRVRPTVGLSKSYIPLNETHLKRLFDNLYTARFLVDQNGSIRRYGYKKSQQPQMFQAKIENVPAGTYEFYHGKAYKVGWQGTLIKLPNDHSIYAFSKEKAKMFFNLGIEFDTRFSPDSSTQSLLPSRYAFFRDQNLYVMDTLTYNKDEKVIQNFRKNEELRTSYSNGTYSAFSEQKVTKKDGTIDADFIKQYGITVPAKSYLCLGDNYAMSADTRDFGFVPEENLKGVPDFLFWPFGERFGYPNQPLYGFITLPRLIVWILAFGTIIVSIIIHRKRTKLPQNFD</sequence>
<keyword evidence="4 6" id="KW-0378">Hydrolase</keyword>
<dbReference type="AlphaFoldDB" id="A0A2A4YNT1"/>
<evidence type="ECO:0000256" key="1">
    <source>
        <dbReference type="ARBA" id="ARBA00000677"/>
    </source>
</evidence>
<feature type="active site" evidence="5">
    <location>
        <position position="152"/>
    </location>
</feature>
<dbReference type="PRINTS" id="PR00727">
    <property type="entry name" value="LEADERPTASE"/>
</dbReference>
<feature type="transmembrane region" description="Helical" evidence="6">
    <location>
        <begin position="558"/>
        <end position="583"/>
    </location>
</feature>
<dbReference type="PANTHER" id="PTHR43390">
    <property type="entry name" value="SIGNAL PEPTIDASE I"/>
    <property type="match status" value="1"/>
</dbReference>
<dbReference type="GO" id="GO:0016020">
    <property type="term" value="C:membrane"/>
    <property type="evidence" value="ECO:0007669"/>
    <property type="project" value="UniProtKB-SubCell"/>
</dbReference>
<dbReference type="InterPro" id="IPR036286">
    <property type="entry name" value="LexA/Signal_pep-like_sf"/>
</dbReference>
<evidence type="ECO:0000256" key="3">
    <source>
        <dbReference type="ARBA" id="ARBA00013208"/>
    </source>
</evidence>
<evidence type="ECO:0000256" key="4">
    <source>
        <dbReference type="ARBA" id="ARBA00022801"/>
    </source>
</evidence>
<dbReference type="EC" id="3.4.21.89" evidence="3 6"/>
<feature type="domain" description="Peptidase S26" evidence="7">
    <location>
        <begin position="52"/>
        <end position="184"/>
    </location>
</feature>
<evidence type="ECO:0000259" key="7">
    <source>
        <dbReference type="Pfam" id="PF10502"/>
    </source>
</evidence>
<evidence type="ECO:0000313" key="8">
    <source>
        <dbReference type="EMBL" id="PCI95957.1"/>
    </source>
</evidence>
<dbReference type="GO" id="GO:0009003">
    <property type="term" value="F:signal peptidase activity"/>
    <property type="evidence" value="ECO:0007669"/>
    <property type="project" value="UniProtKB-EC"/>
</dbReference>
<keyword evidence="6" id="KW-0812">Transmembrane</keyword>
<gene>
    <name evidence="8" type="primary">lepB</name>
    <name evidence="8" type="ORF">COB11_00735</name>
</gene>
<accession>A0A2A4YNT1</accession>
<dbReference type="PANTHER" id="PTHR43390:SF1">
    <property type="entry name" value="CHLOROPLAST PROCESSING PEPTIDASE"/>
    <property type="match status" value="1"/>
</dbReference>
<dbReference type="InterPro" id="IPR019757">
    <property type="entry name" value="Pept_S26A_signal_pept_1_Lys-AS"/>
</dbReference>
<feature type="domain" description="Peptidase S26" evidence="7">
    <location>
        <begin position="458"/>
        <end position="545"/>
    </location>
</feature>
<keyword evidence="6" id="KW-0645">Protease</keyword>
<evidence type="ECO:0000256" key="2">
    <source>
        <dbReference type="ARBA" id="ARBA00009370"/>
    </source>
</evidence>
<keyword evidence="6" id="KW-1133">Transmembrane helix</keyword>
<evidence type="ECO:0000313" key="9">
    <source>
        <dbReference type="Proteomes" id="UP000217838"/>
    </source>
</evidence>
<dbReference type="GO" id="GO:0004252">
    <property type="term" value="F:serine-type endopeptidase activity"/>
    <property type="evidence" value="ECO:0007669"/>
    <property type="project" value="InterPro"/>
</dbReference>
<dbReference type="CDD" id="cd06462">
    <property type="entry name" value="Peptidase_S24_S26"/>
    <property type="match status" value="1"/>
</dbReference>
<dbReference type="GO" id="GO:0006465">
    <property type="term" value="P:signal peptide processing"/>
    <property type="evidence" value="ECO:0007669"/>
    <property type="project" value="InterPro"/>
</dbReference>
<name>A0A2A4YNT1_UNCAE</name>
<dbReference type="PROSITE" id="PS00760">
    <property type="entry name" value="SPASE_I_2"/>
    <property type="match status" value="1"/>
</dbReference>
<dbReference type="Gene3D" id="2.10.109.10">
    <property type="entry name" value="Umud Fragment, subunit A"/>
    <property type="match status" value="2"/>
</dbReference>
<reference evidence="9" key="1">
    <citation type="submission" date="2017-08" db="EMBL/GenBank/DDBJ databases">
        <title>A dynamic microbial community with high functional redundancy inhabits the cold, oxic subseafloor aquifer.</title>
        <authorList>
            <person name="Tully B.J."/>
            <person name="Wheat C.G."/>
            <person name="Glazer B.T."/>
            <person name="Huber J.A."/>
        </authorList>
    </citation>
    <scope>NUCLEOTIDE SEQUENCE [LARGE SCALE GENOMIC DNA]</scope>
</reference>
<comment type="caution">
    <text evidence="6">Lacks conserved residue(s) required for the propagation of feature annotation.</text>
</comment>
<protein>
    <recommendedName>
        <fullName evidence="3 6">Signal peptidase I</fullName>
        <ecNumber evidence="3 6">3.4.21.89</ecNumber>
    </recommendedName>
</protein>
<dbReference type="NCBIfam" id="TIGR02227">
    <property type="entry name" value="sigpep_I_bact"/>
    <property type="match status" value="1"/>
</dbReference>
<comment type="caution">
    <text evidence="8">The sequence shown here is derived from an EMBL/GenBank/DDBJ whole genome shotgun (WGS) entry which is preliminary data.</text>
</comment>
<comment type="catalytic activity">
    <reaction evidence="1 6">
        <text>Cleavage of hydrophobic, N-terminal signal or leader sequences from secreted and periplasmic proteins.</text>
        <dbReference type="EC" id="3.4.21.89"/>
    </reaction>
</comment>
<dbReference type="SUPFAM" id="SSF51306">
    <property type="entry name" value="LexA/Signal peptidase"/>
    <property type="match status" value="2"/>
</dbReference>
<feature type="transmembrane region" description="Helical" evidence="6">
    <location>
        <begin position="54"/>
        <end position="73"/>
    </location>
</feature>
<keyword evidence="6" id="KW-0472">Membrane</keyword>
<proteinExistence type="inferred from homology"/>
<evidence type="ECO:0000256" key="6">
    <source>
        <dbReference type="RuleBase" id="RU362042"/>
    </source>
</evidence>
<organism evidence="8 9">
    <name type="scientific">Aerophobetes bacterium</name>
    <dbReference type="NCBI Taxonomy" id="2030807"/>
    <lineage>
        <taxon>Bacteria</taxon>
        <taxon>Candidatus Aerophobota</taxon>
    </lineage>
</organism>
<dbReference type="Proteomes" id="UP000217838">
    <property type="component" value="Unassembled WGS sequence"/>
</dbReference>
<dbReference type="EMBL" id="NVUU01000005">
    <property type="protein sequence ID" value="PCI95957.1"/>
    <property type="molecule type" value="Genomic_DNA"/>
</dbReference>
<dbReference type="InterPro" id="IPR000223">
    <property type="entry name" value="Pept_S26A_signal_pept_1"/>
</dbReference>
<evidence type="ECO:0000256" key="5">
    <source>
        <dbReference type="PIRSR" id="PIRSR600223-1"/>
    </source>
</evidence>
<comment type="similarity">
    <text evidence="2 6">Belongs to the peptidase S26 family.</text>
</comment>
<comment type="subcellular location">
    <subcellularLocation>
        <location evidence="6">Membrane</location>
        <topology evidence="6">Single-pass type II membrane protein</topology>
    </subcellularLocation>
</comment>
<dbReference type="Pfam" id="PF10502">
    <property type="entry name" value="Peptidase_S26"/>
    <property type="match status" value="2"/>
</dbReference>
<feature type="active site" evidence="5">
    <location>
        <position position="82"/>
    </location>
</feature>
<dbReference type="InterPro" id="IPR019533">
    <property type="entry name" value="Peptidase_S26"/>
</dbReference>